<organism evidence="1 2">
    <name type="scientific">Macrostomum lignano</name>
    <dbReference type="NCBI Taxonomy" id="282301"/>
    <lineage>
        <taxon>Eukaryota</taxon>
        <taxon>Metazoa</taxon>
        <taxon>Spiralia</taxon>
        <taxon>Lophotrochozoa</taxon>
        <taxon>Platyhelminthes</taxon>
        <taxon>Rhabditophora</taxon>
        <taxon>Macrostomorpha</taxon>
        <taxon>Macrostomida</taxon>
        <taxon>Macrostomidae</taxon>
        <taxon>Macrostomum</taxon>
    </lineage>
</organism>
<accession>A0A1I8FHP5</accession>
<keyword evidence="1" id="KW-1185">Reference proteome</keyword>
<evidence type="ECO:0000313" key="2">
    <source>
        <dbReference type="WBParaSite" id="maker-unitig_35313-snap-gene-0.2-mRNA-1"/>
    </source>
</evidence>
<sequence>MIRIEVLCRPRINARPYQIVQAKLNYQIELELCSVTGDPRPTIVVEEGHHAIGGERQLPDSTCGEASVCYITNLRRLNAACKHLRATNPAGVALCPVFSSRLCPSIREVPSVVKQAFANQDVTLEIARPPARIRKATDSGTFLCVAKNDGRFRHQLPC</sequence>
<dbReference type="AlphaFoldDB" id="A0A1I8FHP5"/>
<protein>
    <submittedName>
        <fullName evidence="2">I-set domain-containing protein</fullName>
    </submittedName>
</protein>
<proteinExistence type="predicted"/>
<reference evidence="2" key="1">
    <citation type="submission" date="2016-11" db="UniProtKB">
        <authorList>
            <consortium name="WormBaseParasite"/>
        </authorList>
    </citation>
    <scope>IDENTIFICATION</scope>
</reference>
<dbReference type="WBParaSite" id="maker-unitig_35313-snap-gene-0.2-mRNA-1">
    <property type="protein sequence ID" value="maker-unitig_35313-snap-gene-0.2-mRNA-1"/>
    <property type="gene ID" value="maker-unitig_35313-snap-gene-0.2"/>
</dbReference>
<evidence type="ECO:0000313" key="1">
    <source>
        <dbReference type="Proteomes" id="UP000095280"/>
    </source>
</evidence>
<name>A0A1I8FHP5_9PLAT</name>
<dbReference type="Proteomes" id="UP000095280">
    <property type="component" value="Unplaced"/>
</dbReference>